<accession>A0A919B9P0</accession>
<reference evidence="2" key="2">
    <citation type="submission" date="2020-09" db="EMBL/GenBank/DDBJ databases">
        <authorList>
            <person name="Sun Q."/>
            <person name="Ohkuma M."/>
        </authorList>
    </citation>
    <scope>NUCLEOTIDE SEQUENCE</scope>
    <source>
        <strain evidence="2">JCM 4059</strain>
    </source>
</reference>
<evidence type="ECO:0000313" key="2">
    <source>
        <dbReference type="EMBL" id="GHF67762.1"/>
    </source>
</evidence>
<reference evidence="2" key="1">
    <citation type="journal article" date="2014" name="Int. J. Syst. Evol. Microbiol.">
        <title>Complete genome sequence of Corynebacterium casei LMG S-19264T (=DSM 44701T), isolated from a smear-ripened cheese.</title>
        <authorList>
            <consortium name="US DOE Joint Genome Institute (JGI-PGF)"/>
            <person name="Walter F."/>
            <person name="Albersmeier A."/>
            <person name="Kalinowski J."/>
            <person name="Ruckert C."/>
        </authorList>
    </citation>
    <scope>NUCLEOTIDE SEQUENCE</scope>
    <source>
        <strain evidence="2">JCM 4059</strain>
    </source>
</reference>
<dbReference type="GO" id="GO:0003677">
    <property type="term" value="F:DNA binding"/>
    <property type="evidence" value="ECO:0007669"/>
    <property type="project" value="InterPro"/>
</dbReference>
<dbReference type="SUPFAM" id="SSF47413">
    <property type="entry name" value="lambda repressor-like DNA-binding domains"/>
    <property type="match status" value="1"/>
</dbReference>
<dbReference type="Proteomes" id="UP000638313">
    <property type="component" value="Unassembled WGS sequence"/>
</dbReference>
<protein>
    <recommendedName>
        <fullName evidence="1">HTH cro/C1-type domain-containing protein</fullName>
    </recommendedName>
</protein>
<dbReference type="RefSeq" id="WP_190132575.1">
    <property type="nucleotide sequence ID" value="NZ_BNBD01000016.1"/>
</dbReference>
<dbReference type="AlphaFoldDB" id="A0A919B9P0"/>
<dbReference type="InterPro" id="IPR001387">
    <property type="entry name" value="Cro/C1-type_HTH"/>
</dbReference>
<evidence type="ECO:0000313" key="3">
    <source>
        <dbReference type="Proteomes" id="UP000638313"/>
    </source>
</evidence>
<organism evidence="2 3">
    <name type="scientific">Streptomyces mashuensis</name>
    <dbReference type="NCBI Taxonomy" id="33904"/>
    <lineage>
        <taxon>Bacteria</taxon>
        <taxon>Bacillati</taxon>
        <taxon>Actinomycetota</taxon>
        <taxon>Actinomycetes</taxon>
        <taxon>Kitasatosporales</taxon>
        <taxon>Streptomycetaceae</taxon>
        <taxon>Streptomyces</taxon>
    </lineage>
</organism>
<dbReference type="EMBL" id="BNBD01000016">
    <property type="protein sequence ID" value="GHF67762.1"/>
    <property type="molecule type" value="Genomic_DNA"/>
</dbReference>
<dbReference type="Pfam" id="PF13560">
    <property type="entry name" value="HTH_31"/>
    <property type="match status" value="1"/>
</dbReference>
<dbReference type="PROSITE" id="PS50943">
    <property type="entry name" value="HTH_CROC1"/>
    <property type="match status" value="1"/>
</dbReference>
<evidence type="ECO:0000259" key="1">
    <source>
        <dbReference type="PROSITE" id="PS50943"/>
    </source>
</evidence>
<keyword evidence="3" id="KW-1185">Reference proteome</keyword>
<proteinExistence type="predicted"/>
<dbReference type="InterPro" id="IPR010982">
    <property type="entry name" value="Lambda_DNA-bd_dom_sf"/>
</dbReference>
<sequence length="344" mass="36846">MADPSLSTCPVCARRFPQTPGPGRRKVYCCPACRRRAQRVRDGRAEPPAAHSSRPLALRLAEDLQRCAARLLEAEHAGRDLAVLLRAADELMGEVECYKAAAVHDARLRGAGWRDVSRAACVSEVTARQRWGEAAIRRRLQRRDAERAAQAAGEDIPAAWEAAAGREELTGDPAARRLAAVLSELRRRSGLTLRDVATGNDLSPSYVSRILAGERLPTWPVVRTLATALGGDPAELRVLWEAGHGLAPAPRDSIDAAAGRLRAALRGLYLAAGSPPYAELCRAAGDRLTGDAVHDLLHGATVPEWESTSLLVSALGGLPAEIRPLWEAFHYGFLATIDGPPAGG</sequence>
<dbReference type="CDD" id="cd00093">
    <property type="entry name" value="HTH_XRE"/>
    <property type="match status" value="1"/>
</dbReference>
<dbReference type="SMART" id="SM00530">
    <property type="entry name" value="HTH_XRE"/>
    <property type="match status" value="1"/>
</dbReference>
<feature type="domain" description="HTH cro/C1-type" evidence="1">
    <location>
        <begin position="182"/>
        <end position="236"/>
    </location>
</feature>
<comment type="caution">
    <text evidence="2">The sequence shown here is derived from an EMBL/GenBank/DDBJ whole genome shotgun (WGS) entry which is preliminary data.</text>
</comment>
<dbReference type="Gene3D" id="1.10.260.40">
    <property type="entry name" value="lambda repressor-like DNA-binding domains"/>
    <property type="match status" value="1"/>
</dbReference>
<gene>
    <name evidence="2" type="ORF">GCM10010218_56570</name>
</gene>
<name>A0A919B9P0_9ACTN</name>